<organism evidence="2 3">
    <name type="scientific">Polarella glacialis</name>
    <name type="common">Dinoflagellate</name>
    <dbReference type="NCBI Taxonomy" id="89957"/>
    <lineage>
        <taxon>Eukaryota</taxon>
        <taxon>Sar</taxon>
        <taxon>Alveolata</taxon>
        <taxon>Dinophyceae</taxon>
        <taxon>Suessiales</taxon>
        <taxon>Suessiaceae</taxon>
        <taxon>Polarella</taxon>
    </lineage>
</organism>
<dbReference type="AlphaFoldDB" id="A0A813ES96"/>
<evidence type="ECO:0000256" key="1">
    <source>
        <dbReference type="SAM" id="MobiDB-lite"/>
    </source>
</evidence>
<dbReference type="Proteomes" id="UP000654075">
    <property type="component" value="Unassembled WGS sequence"/>
</dbReference>
<feature type="region of interest" description="Disordered" evidence="1">
    <location>
        <begin position="130"/>
        <end position="168"/>
    </location>
</feature>
<sequence>VAFNLSRFLQLGRSAPSSRRTPSRVGARSRSSSEVVIAKSPRGTDSPVKRNRTAKPSKAFGCMVSPASLLRSSGLSLSRRREPPPPQDYELPGSIPPTLLGTPTRSPGTSNFSAAPAKAYTFSVLGLPTTHTAPSSNMSTPSTAYSAGRLESAMDHELTSNSSKSSRQVVTYFSDSGVRGVRSRPKPKDLKL</sequence>
<dbReference type="EMBL" id="CAJNNV010014434">
    <property type="protein sequence ID" value="CAE8602558.1"/>
    <property type="molecule type" value="Genomic_DNA"/>
</dbReference>
<proteinExistence type="predicted"/>
<feature type="compositionally biased region" description="Polar residues" evidence="1">
    <location>
        <begin position="159"/>
        <end position="168"/>
    </location>
</feature>
<feature type="region of interest" description="Disordered" evidence="1">
    <location>
        <begin position="13"/>
        <end position="58"/>
    </location>
</feature>
<feature type="compositionally biased region" description="Low complexity" evidence="1">
    <location>
        <begin position="13"/>
        <end position="24"/>
    </location>
</feature>
<gene>
    <name evidence="2" type="ORF">PGLA1383_LOCUS20799</name>
</gene>
<comment type="caution">
    <text evidence="2">The sequence shown here is derived from an EMBL/GenBank/DDBJ whole genome shotgun (WGS) entry which is preliminary data.</text>
</comment>
<protein>
    <submittedName>
        <fullName evidence="2">Uncharacterized protein</fullName>
    </submittedName>
</protein>
<feature type="compositionally biased region" description="Polar residues" evidence="1">
    <location>
        <begin position="130"/>
        <end position="145"/>
    </location>
</feature>
<accession>A0A813ES96</accession>
<evidence type="ECO:0000313" key="2">
    <source>
        <dbReference type="EMBL" id="CAE8602558.1"/>
    </source>
</evidence>
<feature type="non-terminal residue" evidence="2">
    <location>
        <position position="1"/>
    </location>
</feature>
<feature type="region of interest" description="Disordered" evidence="1">
    <location>
        <begin position="72"/>
        <end position="109"/>
    </location>
</feature>
<name>A0A813ES96_POLGL</name>
<reference evidence="2" key="1">
    <citation type="submission" date="2021-02" db="EMBL/GenBank/DDBJ databases">
        <authorList>
            <person name="Dougan E. K."/>
            <person name="Rhodes N."/>
            <person name="Thang M."/>
            <person name="Chan C."/>
        </authorList>
    </citation>
    <scope>NUCLEOTIDE SEQUENCE</scope>
</reference>
<evidence type="ECO:0000313" key="3">
    <source>
        <dbReference type="Proteomes" id="UP000654075"/>
    </source>
</evidence>
<keyword evidence="3" id="KW-1185">Reference proteome</keyword>